<dbReference type="AlphaFoldDB" id="W5T5Y0"/>
<dbReference type="HOGENOM" id="CLU_2895089_0_0_12"/>
<sequence>MDYTNCQVFICPDILPFFLSQVCVFILSPFLLFLSLQASNDLLSLSPLNPSEVLFLTFVFSP</sequence>
<evidence type="ECO:0000313" key="2">
    <source>
        <dbReference type="EMBL" id="AHH14725.1"/>
    </source>
</evidence>
<geneLocation type="plasmid" evidence="2">
    <name>unnamed</name>
</geneLocation>
<keyword evidence="1" id="KW-1133">Transmembrane helix</keyword>
<feature type="transmembrane region" description="Helical" evidence="1">
    <location>
        <begin position="14"/>
        <end position="36"/>
    </location>
</feature>
<keyword evidence="1" id="KW-0812">Transmembrane</keyword>
<organism evidence="2">
    <name type="scientific">Borrelia hermsii MTW</name>
    <dbReference type="NCBI Taxonomy" id="1313291"/>
    <lineage>
        <taxon>Bacteria</taxon>
        <taxon>Pseudomonadati</taxon>
        <taxon>Spirochaetota</taxon>
        <taxon>Spirochaetia</taxon>
        <taxon>Spirochaetales</taxon>
        <taxon>Borreliaceae</taxon>
        <taxon>Borrelia</taxon>
    </lineage>
</organism>
<keyword evidence="1" id="KW-0472">Membrane</keyword>
<reference evidence="2" key="1">
    <citation type="submission" date="2013-04" db="EMBL/GenBank/DDBJ databases">
        <title>Comparative Genomics of Relapsing Fever Spirochetes.</title>
        <authorList>
            <person name="Schwan T.G."/>
            <person name="Raffel S.J."/>
            <person name="Porcella S.F."/>
            <person name="Martens C.A."/>
            <person name="Bruno D.P."/>
            <person name="Ricklefs S.M."/>
            <person name="Barbian K.B."/>
        </authorList>
    </citation>
    <scope>NUCLEOTIDE SEQUENCE</scope>
    <source>
        <strain evidence="2">MTW</strain>
        <plasmid evidence="2">unnamed</plasmid>
    </source>
</reference>
<gene>
    <name evidence="2" type="ORF">BHW_0900054</name>
</gene>
<protein>
    <submittedName>
        <fullName evidence="2">Uncharacterized protein</fullName>
    </submittedName>
</protein>
<keyword evidence="2" id="KW-0614">Plasmid</keyword>
<name>W5T5Y0_BORHE</name>
<evidence type="ECO:0000256" key="1">
    <source>
        <dbReference type="SAM" id="Phobius"/>
    </source>
</evidence>
<accession>W5T5Y0</accession>
<dbReference type="EMBL" id="CP005694">
    <property type="protein sequence ID" value="AHH14725.1"/>
    <property type="molecule type" value="Genomic_DNA"/>
</dbReference>
<proteinExistence type="predicted"/>